<organism evidence="1 2">
    <name type="scientific">Brassica napus</name>
    <name type="common">Rape</name>
    <dbReference type="NCBI Taxonomy" id="3708"/>
    <lineage>
        <taxon>Eukaryota</taxon>
        <taxon>Viridiplantae</taxon>
        <taxon>Streptophyta</taxon>
        <taxon>Embryophyta</taxon>
        <taxon>Tracheophyta</taxon>
        <taxon>Spermatophyta</taxon>
        <taxon>Magnoliopsida</taxon>
        <taxon>eudicotyledons</taxon>
        <taxon>Gunneridae</taxon>
        <taxon>Pentapetalae</taxon>
        <taxon>rosids</taxon>
        <taxon>malvids</taxon>
        <taxon>Brassicales</taxon>
        <taxon>Brassicaceae</taxon>
        <taxon>Brassiceae</taxon>
        <taxon>Brassica</taxon>
    </lineage>
</organism>
<dbReference type="AlphaFoldDB" id="A0A078IZN5"/>
<dbReference type="KEGG" id="bna:106413420"/>
<proteinExistence type="predicted"/>
<sequence length="125" mass="14748">MCSSNVEEEKIRRSRKRRGDCRTFCEEPTYRTRCSICGITDVLVYCAADAKFFCQGCDIREHSFSNYWSWRHVRRMLCTVCQCFNRTLLVENFRYTLPELTIPIEVPQAEVEIDEPSDLLDSDED</sequence>
<dbReference type="STRING" id="3708.A0A078IZN5"/>
<name>A0A078IZN5_BRANA</name>
<evidence type="ECO:0000313" key="1">
    <source>
        <dbReference type="EMBL" id="CDY57973.1"/>
    </source>
</evidence>
<dbReference type="PaxDb" id="3708-A0A078IZN5"/>
<protein>
    <submittedName>
        <fullName evidence="1">BnaC03g74140D protein</fullName>
    </submittedName>
</protein>
<dbReference type="SMR" id="A0A078IZN5"/>
<evidence type="ECO:0000313" key="2">
    <source>
        <dbReference type="Proteomes" id="UP000028999"/>
    </source>
</evidence>
<dbReference type="OrthoDB" id="1079655at2759"/>
<keyword evidence="2" id="KW-1185">Reference proteome</keyword>
<accession>A0A078IZN5</accession>
<dbReference type="Gramene" id="CDY57973">
    <property type="protein sequence ID" value="CDY57973"/>
    <property type="gene ID" value="GSBRNA2T00022899001"/>
</dbReference>
<dbReference type="Proteomes" id="UP000028999">
    <property type="component" value="Unassembled WGS sequence"/>
</dbReference>
<dbReference type="OMA" id="IENFRYT"/>
<gene>
    <name evidence="1" type="primary">BnaC03g74140D</name>
    <name evidence="1" type="ORF">GSBRNA2T00022899001</name>
</gene>
<reference evidence="1 2" key="1">
    <citation type="journal article" date="2014" name="Science">
        <title>Plant genetics. Early allopolyploid evolution in the post-Neolithic Brassica napus oilseed genome.</title>
        <authorList>
            <person name="Chalhoub B."/>
            <person name="Denoeud F."/>
            <person name="Liu S."/>
            <person name="Parkin I.A."/>
            <person name="Tang H."/>
            <person name="Wang X."/>
            <person name="Chiquet J."/>
            <person name="Belcram H."/>
            <person name="Tong C."/>
            <person name="Samans B."/>
            <person name="Correa M."/>
            <person name="Da Silva C."/>
            <person name="Just J."/>
            <person name="Falentin C."/>
            <person name="Koh C.S."/>
            <person name="Le Clainche I."/>
            <person name="Bernard M."/>
            <person name="Bento P."/>
            <person name="Noel B."/>
            <person name="Labadie K."/>
            <person name="Alberti A."/>
            <person name="Charles M."/>
            <person name="Arnaud D."/>
            <person name="Guo H."/>
            <person name="Daviaud C."/>
            <person name="Alamery S."/>
            <person name="Jabbari K."/>
            <person name="Zhao M."/>
            <person name="Edger P.P."/>
            <person name="Chelaifa H."/>
            <person name="Tack D."/>
            <person name="Lassalle G."/>
            <person name="Mestiri I."/>
            <person name="Schnel N."/>
            <person name="Le Paslier M.C."/>
            <person name="Fan G."/>
            <person name="Renault V."/>
            <person name="Bayer P.E."/>
            <person name="Golicz A.A."/>
            <person name="Manoli S."/>
            <person name="Lee T.H."/>
            <person name="Thi V.H."/>
            <person name="Chalabi S."/>
            <person name="Hu Q."/>
            <person name="Fan C."/>
            <person name="Tollenaere R."/>
            <person name="Lu Y."/>
            <person name="Battail C."/>
            <person name="Shen J."/>
            <person name="Sidebottom C.H."/>
            <person name="Wang X."/>
            <person name="Canaguier A."/>
            <person name="Chauveau A."/>
            <person name="Berard A."/>
            <person name="Deniot G."/>
            <person name="Guan M."/>
            <person name="Liu Z."/>
            <person name="Sun F."/>
            <person name="Lim Y.P."/>
            <person name="Lyons E."/>
            <person name="Town C.D."/>
            <person name="Bancroft I."/>
            <person name="Wang X."/>
            <person name="Meng J."/>
            <person name="Ma J."/>
            <person name="Pires J.C."/>
            <person name="King G.J."/>
            <person name="Brunel D."/>
            <person name="Delourme R."/>
            <person name="Renard M."/>
            <person name="Aury J.M."/>
            <person name="Adams K.L."/>
            <person name="Batley J."/>
            <person name="Snowdon R.J."/>
            <person name="Tost J."/>
            <person name="Edwards D."/>
            <person name="Zhou Y."/>
            <person name="Hua W."/>
            <person name="Sharpe A.G."/>
            <person name="Paterson A.H."/>
            <person name="Guan C."/>
            <person name="Wincker P."/>
        </authorList>
    </citation>
    <scope>NUCLEOTIDE SEQUENCE [LARGE SCALE GENOMIC DNA]</scope>
    <source>
        <strain evidence="2">cv. Darmor-bzh</strain>
    </source>
</reference>
<dbReference type="EMBL" id="LK033620">
    <property type="protein sequence ID" value="CDY57973.1"/>
    <property type="molecule type" value="Genomic_DNA"/>
</dbReference>